<gene>
    <name evidence="3" type="ORF">AVEN_9417_1</name>
</gene>
<proteinExistence type="predicted"/>
<keyword evidence="4" id="KW-1185">Reference proteome</keyword>
<dbReference type="InterPro" id="IPR057670">
    <property type="entry name" value="SH3_retrovirus"/>
</dbReference>
<dbReference type="Proteomes" id="UP000499080">
    <property type="component" value="Unassembled WGS sequence"/>
</dbReference>
<dbReference type="AlphaFoldDB" id="A0A4Y2DKW5"/>
<dbReference type="Pfam" id="PF25597">
    <property type="entry name" value="SH3_retrovirus"/>
    <property type="match status" value="1"/>
</dbReference>
<sequence>MTCKTKGYRICLPESRKVIETLNVRFEESTPVKVDSNNHKFEPVEAVLDSDYVIDKISLRTAFYIDDNEIAPDESDSESKFSHESDSESKSSSKKVVNWIRKPVPRTNGKQAYIYYYEEG</sequence>
<feature type="domain" description="Retroviral polymerase SH3-like" evidence="2">
    <location>
        <begin position="4"/>
        <end position="36"/>
    </location>
</feature>
<organism evidence="3 4">
    <name type="scientific">Araneus ventricosus</name>
    <name type="common">Orbweaver spider</name>
    <name type="synonym">Epeira ventricosa</name>
    <dbReference type="NCBI Taxonomy" id="182803"/>
    <lineage>
        <taxon>Eukaryota</taxon>
        <taxon>Metazoa</taxon>
        <taxon>Ecdysozoa</taxon>
        <taxon>Arthropoda</taxon>
        <taxon>Chelicerata</taxon>
        <taxon>Arachnida</taxon>
        <taxon>Araneae</taxon>
        <taxon>Araneomorphae</taxon>
        <taxon>Entelegynae</taxon>
        <taxon>Araneoidea</taxon>
        <taxon>Araneidae</taxon>
        <taxon>Araneus</taxon>
    </lineage>
</organism>
<evidence type="ECO:0000259" key="2">
    <source>
        <dbReference type="Pfam" id="PF25597"/>
    </source>
</evidence>
<feature type="region of interest" description="Disordered" evidence="1">
    <location>
        <begin position="71"/>
        <end position="96"/>
    </location>
</feature>
<evidence type="ECO:0000313" key="4">
    <source>
        <dbReference type="Proteomes" id="UP000499080"/>
    </source>
</evidence>
<comment type="caution">
    <text evidence="3">The sequence shown here is derived from an EMBL/GenBank/DDBJ whole genome shotgun (WGS) entry which is preliminary data.</text>
</comment>
<evidence type="ECO:0000256" key="1">
    <source>
        <dbReference type="SAM" id="MobiDB-lite"/>
    </source>
</evidence>
<protein>
    <recommendedName>
        <fullName evidence="2">Retroviral polymerase SH3-like domain-containing protein</fullName>
    </recommendedName>
</protein>
<feature type="compositionally biased region" description="Basic and acidic residues" evidence="1">
    <location>
        <begin position="77"/>
        <end position="91"/>
    </location>
</feature>
<name>A0A4Y2DKW5_ARAVE</name>
<reference evidence="3 4" key="1">
    <citation type="journal article" date="2019" name="Sci. Rep.">
        <title>Orb-weaving spider Araneus ventricosus genome elucidates the spidroin gene catalogue.</title>
        <authorList>
            <person name="Kono N."/>
            <person name="Nakamura H."/>
            <person name="Ohtoshi R."/>
            <person name="Moran D.A.P."/>
            <person name="Shinohara A."/>
            <person name="Yoshida Y."/>
            <person name="Fujiwara M."/>
            <person name="Mori M."/>
            <person name="Tomita M."/>
            <person name="Arakawa K."/>
        </authorList>
    </citation>
    <scope>NUCLEOTIDE SEQUENCE [LARGE SCALE GENOMIC DNA]</scope>
</reference>
<accession>A0A4Y2DKW5</accession>
<dbReference type="EMBL" id="BGPR01000379">
    <property type="protein sequence ID" value="GBM16839.1"/>
    <property type="molecule type" value="Genomic_DNA"/>
</dbReference>
<evidence type="ECO:0000313" key="3">
    <source>
        <dbReference type="EMBL" id="GBM16839.1"/>
    </source>
</evidence>